<proteinExistence type="predicted"/>
<sequence>MGHRKPSLGLPDNASLWPREGKQRWLSRPLHSAAVLLSSSALIAKSKGSFVSSHCFVAIRVSSGNRILLCLPVRCGAVRWQRSLCKGRTAAPQGSHTTIVLAVA</sequence>
<protein>
    <submittedName>
        <fullName evidence="1">Uncharacterized protein</fullName>
    </submittedName>
</protein>
<keyword evidence="2" id="KW-1185">Reference proteome</keyword>
<dbReference type="AlphaFoldDB" id="A0A5B7HN82"/>
<gene>
    <name evidence="1" type="ORF">E2C01_064239</name>
</gene>
<evidence type="ECO:0000313" key="1">
    <source>
        <dbReference type="EMBL" id="MPC70004.1"/>
    </source>
</evidence>
<name>A0A5B7HN82_PORTR</name>
<comment type="caution">
    <text evidence="1">The sequence shown here is derived from an EMBL/GenBank/DDBJ whole genome shotgun (WGS) entry which is preliminary data.</text>
</comment>
<dbReference type="Proteomes" id="UP000324222">
    <property type="component" value="Unassembled WGS sequence"/>
</dbReference>
<accession>A0A5B7HN82</accession>
<evidence type="ECO:0000313" key="2">
    <source>
        <dbReference type="Proteomes" id="UP000324222"/>
    </source>
</evidence>
<organism evidence="1 2">
    <name type="scientific">Portunus trituberculatus</name>
    <name type="common">Swimming crab</name>
    <name type="synonym">Neptunus trituberculatus</name>
    <dbReference type="NCBI Taxonomy" id="210409"/>
    <lineage>
        <taxon>Eukaryota</taxon>
        <taxon>Metazoa</taxon>
        <taxon>Ecdysozoa</taxon>
        <taxon>Arthropoda</taxon>
        <taxon>Crustacea</taxon>
        <taxon>Multicrustacea</taxon>
        <taxon>Malacostraca</taxon>
        <taxon>Eumalacostraca</taxon>
        <taxon>Eucarida</taxon>
        <taxon>Decapoda</taxon>
        <taxon>Pleocyemata</taxon>
        <taxon>Brachyura</taxon>
        <taxon>Eubrachyura</taxon>
        <taxon>Portunoidea</taxon>
        <taxon>Portunidae</taxon>
        <taxon>Portuninae</taxon>
        <taxon>Portunus</taxon>
    </lineage>
</organism>
<reference evidence="1 2" key="1">
    <citation type="submission" date="2019-05" db="EMBL/GenBank/DDBJ databases">
        <title>Another draft genome of Portunus trituberculatus and its Hox gene families provides insights of decapod evolution.</title>
        <authorList>
            <person name="Jeong J.-H."/>
            <person name="Song I."/>
            <person name="Kim S."/>
            <person name="Choi T."/>
            <person name="Kim D."/>
            <person name="Ryu S."/>
            <person name="Kim W."/>
        </authorList>
    </citation>
    <scope>NUCLEOTIDE SEQUENCE [LARGE SCALE GENOMIC DNA]</scope>
    <source>
        <tissue evidence="1">Muscle</tissue>
    </source>
</reference>
<dbReference type="EMBL" id="VSRR010030343">
    <property type="protein sequence ID" value="MPC70004.1"/>
    <property type="molecule type" value="Genomic_DNA"/>
</dbReference>